<proteinExistence type="predicted"/>
<dbReference type="AlphaFoldDB" id="A0A9D4L1Y3"/>
<evidence type="ECO:0000313" key="2">
    <source>
        <dbReference type="EMBL" id="KAH3850238.1"/>
    </source>
</evidence>
<dbReference type="Proteomes" id="UP000828390">
    <property type="component" value="Unassembled WGS sequence"/>
</dbReference>
<organism evidence="2 3">
    <name type="scientific">Dreissena polymorpha</name>
    <name type="common">Zebra mussel</name>
    <name type="synonym">Mytilus polymorpha</name>
    <dbReference type="NCBI Taxonomy" id="45954"/>
    <lineage>
        <taxon>Eukaryota</taxon>
        <taxon>Metazoa</taxon>
        <taxon>Spiralia</taxon>
        <taxon>Lophotrochozoa</taxon>
        <taxon>Mollusca</taxon>
        <taxon>Bivalvia</taxon>
        <taxon>Autobranchia</taxon>
        <taxon>Heteroconchia</taxon>
        <taxon>Euheterodonta</taxon>
        <taxon>Imparidentia</taxon>
        <taxon>Neoheterodontei</taxon>
        <taxon>Myida</taxon>
        <taxon>Dreissenoidea</taxon>
        <taxon>Dreissenidae</taxon>
        <taxon>Dreissena</taxon>
    </lineage>
</organism>
<keyword evidence="3" id="KW-1185">Reference proteome</keyword>
<comment type="caution">
    <text evidence="2">The sequence shown here is derived from an EMBL/GenBank/DDBJ whole genome shotgun (WGS) entry which is preliminary data.</text>
</comment>
<feature type="region of interest" description="Disordered" evidence="1">
    <location>
        <begin position="44"/>
        <end position="65"/>
    </location>
</feature>
<gene>
    <name evidence="2" type="ORF">DPMN_092645</name>
</gene>
<dbReference type="EMBL" id="JAIWYP010000003">
    <property type="protein sequence ID" value="KAH3850238.1"/>
    <property type="molecule type" value="Genomic_DNA"/>
</dbReference>
<evidence type="ECO:0000313" key="3">
    <source>
        <dbReference type="Proteomes" id="UP000828390"/>
    </source>
</evidence>
<protein>
    <submittedName>
        <fullName evidence="2">Uncharacterized protein</fullName>
    </submittedName>
</protein>
<reference evidence="2" key="1">
    <citation type="journal article" date="2019" name="bioRxiv">
        <title>The Genome of the Zebra Mussel, Dreissena polymorpha: A Resource for Invasive Species Research.</title>
        <authorList>
            <person name="McCartney M.A."/>
            <person name="Auch B."/>
            <person name="Kono T."/>
            <person name="Mallez S."/>
            <person name="Zhang Y."/>
            <person name="Obille A."/>
            <person name="Becker A."/>
            <person name="Abrahante J.E."/>
            <person name="Garbe J."/>
            <person name="Badalamenti J.P."/>
            <person name="Herman A."/>
            <person name="Mangelson H."/>
            <person name="Liachko I."/>
            <person name="Sullivan S."/>
            <person name="Sone E.D."/>
            <person name="Koren S."/>
            <person name="Silverstein K.A.T."/>
            <person name="Beckman K.B."/>
            <person name="Gohl D.M."/>
        </authorList>
    </citation>
    <scope>NUCLEOTIDE SEQUENCE</scope>
    <source>
        <strain evidence="2">Duluth1</strain>
        <tissue evidence="2">Whole animal</tissue>
    </source>
</reference>
<evidence type="ECO:0000256" key="1">
    <source>
        <dbReference type="SAM" id="MobiDB-lite"/>
    </source>
</evidence>
<sequence length="65" mass="7321">MNTPALCEKEAMRNPRDYRRAFLQRGLWMTSGSFGWTLRVTGLSTQPARGEDSTNSALSRNNLMA</sequence>
<reference evidence="2" key="2">
    <citation type="submission" date="2020-11" db="EMBL/GenBank/DDBJ databases">
        <authorList>
            <person name="McCartney M.A."/>
            <person name="Auch B."/>
            <person name="Kono T."/>
            <person name="Mallez S."/>
            <person name="Becker A."/>
            <person name="Gohl D.M."/>
            <person name="Silverstein K.A.T."/>
            <person name="Koren S."/>
            <person name="Bechman K.B."/>
            <person name="Herman A."/>
            <person name="Abrahante J.E."/>
            <person name="Garbe J."/>
        </authorList>
    </citation>
    <scope>NUCLEOTIDE SEQUENCE</scope>
    <source>
        <strain evidence="2">Duluth1</strain>
        <tissue evidence="2">Whole animal</tissue>
    </source>
</reference>
<accession>A0A9D4L1Y3</accession>
<name>A0A9D4L1Y3_DREPO</name>